<feature type="domain" description="HPt" evidence="12">
    <location>
        <begin position="11"/>
        <end position="111"/>
    </location>
</feature>
<evidence type="ECO:0000256" key="5">
    <source>
        <dbReference type="ARBA" id="ARBA00022777"/>
    </source>
</evidence>
<dbReference type="Pfam" id="PF01627">
    <property type="entry name" value="Hpt"/>
    <property type="match status" value="1"/>
</dbReference>
<dbReference type="Pfam" id="PF01584">
    <property type="entry name" value="CheW"/>
    <property type="match status" value="1"/>
</dbReference>
<dbReference type="GO" id="GO:0000155">
    <property type="term" value="F:phosphorelay sensor kinase activity"/>
    <property type="evidence" value="ECO:0007669"/>
    <property type="project" value="InterPro"/>
</dbReference>
<dbReference type="InterPro" id="IPR004105">
    <property type="entry name" value="CheA-like_dim"/>
</dbReference>
<dbReference type="GO" id="GO:0005737">
    <property type="term" value="C:cytoplasm"/>
    <property type="evidence" value="ECO:0007669"/>
    <property type="project" value="InterPro"/>
</dbReference>
<dbReference type="SMART" id="SM00260">
    <property type="entry name" value="CheW"/>
    <property type="match status" value="1"/>
</dbReference>
<evidence type="ECO:0000313" key="13">
    <source>
        <dbReference type="EMBL" id="AFZ36926.1"/>
    </source>
</evidence>
<gene>
    <name evidence="13" type="ordered locus">Sta7437_3423</name>
</gene>
<dbReference type="RefSeq" id="WP_015194588.1">
    <property type="nucleotide sequence ID" value="NC_019748.1"/>
</dbReference>
<evidence type="ECO:0000256" key="4">
    <source>
        <dbReference type="ARBA" id="ARBA00022679"/>
    </source>
</evidence>
<evidence type="ECO:0000256" key="9">
    <source>
        <dbReference type="SAM" id="Coils"/>
    </source>
</evidence>
<keyword evidence="4" id="KW-0808">Transferase</keyword>
<evidence type="ECO:0000256" key="2">
    <source>
        <dbReference type="ARBA" id="ARBA00012438"/>
    </source>
</evidence>
<dbReference type="InterPro" id="IPR036641">
    <property type="entry name" value="HPT_dom_sf"/>
</dbReference>
<evidence type="ECO:0000259" key="12">
    <source>
        <dbReference type="PROSITE" id="PS50894"/>
    </source>
</evidence>
<dbReference type="PROSITE" id="PS50109">
    <property type="entry name" value="HIS_KIN"/>
    <property type="match status" value="1"/>
</dbReference>
<evidence type="ECO:0000259" key="11">
    <source>
        <dbReference type="PROSITE" id="PS50110"/>
    </source>
</evidence>
<sequence>MSSQLDPAILAAITQEARQCFLDEDAPEYLQALTEGFDNRYGSPDFTSILRAAHSLKGGAGLAALPSLQELAHKLEDVLQGIQQNQIEEIDSAWTLVESAINEIAFVLTQARTVDDVVADGNLIAALEVLGNSVATNQITSQSQDNNNFLEKALTQDLEACFVNVEELPEDAPEILIKQCLESFIDECTFLGETLNLTWLVENVAPLSSVLAESAILESLLFTKEIISLLRNQRDSYLLEQGNRVAEKLEPEGEVAVATSVPNTLVINALTNDLESSLTTVEEIPEDAPEILIQQCLENFVEECTFLGETLNLVWLIEMVAPLTMAIVDLEAQEALSFAQEVIKQLRTKREQYLNPQAATETLTPQVEKTALAQIRIPLQNLEGVTNNVEELILIQGRLFLQQTQLKQANQRLRSLTRQFEPLREQIQNLYNQLAIESIAGGNSTFGNNNLEFDSLELDRYTELHSSLQTFQELMLQIQETRTDLDLVNQEVTEDLEQVEKNLGTLYTKVTESRLVPFRILAQRFIPQIQTLNRRYQKSVHLEIQGQDTLVDQVLLEQLQTPLTHLLNNAFDHGIESPEERQKHHKSETSAIALDAKVNNNQLVIKIQDDGRGIDLEKVYQRAKERGICPSDREFNQFSSEEIINWIFLPDFSTASQVTDLSGRGMGLDIVRTQIRKLRGNLQVQTQFGQGTTFTIKLPLNLSLMSLLLTQVQNRILAIPSNSVKETLLYSELDWTTSEKTAINWHQKTVSIVSLASLLPCPRSLLVSVQAKVAIVLETALGELAILVDSLLGEDQLIVKPFDDTIPIPAYLAGCTILGTGEVIPVILPQGLEIKSAVANIPVSIPSPTLSSQSSTILIAEDSVATRRMLEKILSAVGYQVIVCRDGQEALDVLDQHQTRIDLVLSDIEMPRVNGFELLQKIRSHPVWEEIPVVMATSRTGDRHRQQAMDLGATGYLGKPIQPQELLEKVESLLLNR</sequence>
<dbReference type="InterPro" id="IPR004358">
    <property type="entry name" value="Sig_transdc_His_kin-like_C"/>
</dbReference>
<feature type="coiled-coil region" evidence="9">
    <location>
        <begin position="471"/>
        <end position="509"/>
    </location>
</feature>
<keyword evidence="6" id="KW-0902">Two-component regulatory system</keyword>
<dbReference type="PATRIC" id="fig|111780.3.peg.3548"/>
<dbReference type="InterPro" id="IPR011006">
    <property type="entry name" value="CheY-like_superfamily"/>
</dbReference>
<evidence type="ECO:0000313" key="14">
    <source>
        <dbReference type="Proteomes" id="UP000010473"/>
    </source>
</evidence>
<dbReference type="SUPFAM" id="SSF47226">
    <property type="entry name" value="Histidine-containing phosphotransfer domain, HPT domain"/>
    <property type="match status" value="1"/>
</dbReference>
<dbReference type="PRINTS" id="PR00344">
    <property type="entry name" value="BCTRLSENSOR"/>
</dbReference>
<protein>
    <recommendedName>
        <fullName evidence="2">histidine kinase</fullName>
        <ecNumber evidence="2">2.7.13.3</ecNumber>
    </recommendedName>
</protein>
<dbReference type="SUPFAM" id="SSF55874">
    <property type="entry name" value="ATPase domain of HSP90 chaperone/DNA topoisomerase II/histidine kinase"/>
    <property type="match status" value="1"/>
</dbReference>
<dbReference type="FunFam" id="3.30.565.10:FF:000016">
    <property type="entry name" value="Chemotaxis protein CheA, putative"/>
    <property type="match status" value="1"/>
</dbReference>
<dbReference type="PANTHER" id="PTHR43395">
    <property type="entry name" value="SENSOR HISTIDINE KINASE CHEA"/>
    <property type="match status" value="1"/>
</dbReference>
<dbReference type="Gene3D" id="3.40.50.2300">
    <property type="match status" value="1"/>
</dbReference>
<evidence type="ECO:0000256" key="1">
    <source>
        <dbReference type="ARBA" id="ARBA00000085"/>
    </source>
</evidence>
<dbReference type="InterPro" id="IPR003594">
    <property type="entry name" value="HATPase_dom"/>
</dbReference>
<evidence type="ECO:0000256" key="7">
    <source>
        <dbReference type="PROSITE-ProRule" id="PRU00110"/>
    </source>
</evidence>
<evidence type="ECO:0000256" key="6">
    <source>
        <dbReference type="ARBA" id="ARBA00023012"/>
    </source>
</evidence>
<keyword evidence="9" id="KW-0175">Coiled coil</keyword>
<feature type="modified residue" description="Phosphohistidine" evidence="7">
    <location>
        <position position="54"/>
    </location>
</feature>
<dbReference type="PROSITE" id="PS50894">
    <property type="entry name" value="HPT"/>
    <property type="match status" value="1"/>
</dbReference>
<dbReference type="SMART" id="SM00448">
    <property type="entry name" value="REC"/>
    <property type="match status" value="1"/>
</dbReference>
<dbReference type="Pfam" id="PF02518">
    <property type="entry name" value="HATPase_c"/>
    <property type="match status" value="1"/>
</dbReference>
<dbReference type="InterPro" id="IPR001789">
    <property type="entry name" value="Sig_transdc_resp-reg_receiver"/>
</dbReference>
<feature type="domain" description="Histidine kinase" evidence="10">
    <location>
        <begin position="466"/>
        <end position="702"/>
    </location>
</feature>
<evidence type="ECO:0000256" key="3">
    <source>
        <dbReference type="ARBA" id="ARBA00022553"/>
    </source>
</evidence>
<dbReference type="EMBL" id="CP003653">
    <property type="protein sequence ID" value="AFZ36926.1"/>
    <property type="molecule type" value="Genomic_DNA"/>
</dbReference>
<proteinExistence type="predicted"/>
<dbReference type="InterPro" id="IPR036061">
    <property type="entry name" value="CheW-like_dom_sf"/>
</dbReference>
<dbReference type="eggNOG" id="COG0745">
    <property type="taxonomic scope" value="Bacteria"/>
</dbReference>
<dbReference type="InterPro" id="IPR036890">
    <property type="entry name" value="HATPase_C_sf"/>
</dbReference>
<dbReference type="Gene3D" id="3.30.565.10">
    <property type="entry name" value="Histidine kinase-like ATPase, C-terminal domain"/>
    <property type="match status" value="1"/>
</dbReference>
<dbReference type="SMART" id="SM01231">
    <property type="entry name" value="H-kinase_dim"/>
    <property type="match status" value="1"/>
</dbReference>
<dbReference type="AlphaFoldDB" id="K9XXU4"/>
<dbReference type="GO" id="GO:0006935">
    <property type="term" value="P:chemotaxis"/>
    <property type="evidence" value="ECO:0007669"/>
    <property type="project" value="InterPro"/>
</dbReference>
<dbReference type="InterPro" id="IPR005467">
    <property type="entry name" value="His_kinase_dom"/>
</dbReference>
<dbReference type="EC" id="2.7.13.3" evidence="2"/>
<dbReference type="InterPro" id="IPR002545">
    <property type="entry name" value="CheW-lke_dom"/>
</dbReference>
<dbReference type="InterPro" id="IPR008207">
    <property type="entry name" value="Sig_transdc_His_kin_Hpt_dom"/>
</dbReference>
<dbReference type="eggNOG" id="COG2198">
    <property type="taxonomic scope" value="Bacteria"/>
</dbReference>
<feature type="coiled-coil region" evidence="9">
    <location>
        <begin position="399"/>
        <end position="433"/>
    </location>
</feature>
<dbReference type="Gene3D" id="1.20.120.160">
    <property type="entry name" value="HPT domain"/>
    <property type="match status" value="1"/>
</dbReference>
<feature type="modified residue" description="4-aspartylphosphate" evidence="8">
    <location>
        <position position="907"/>
    </location>
</feature>
<dbReference type="SUPFAM" id="SSF52172">
    <property type="entry name" value="CheY-like"/>
    <property type="match status" value="1"/>
</dbReference>
<evidence type="ECO:0000259" key="10">
    <source>
        <dbReference type="PROSITE" id="PS50109"/>
    </source>
</evidence>
<dbReference type="OrthoDB" id="291966at2"/>
<dbReference type="eggNOG" id="COG0643">
    <property type="taxonomic scope" value="Bacteria"/>
</dbReference>
<dbReference type="SMART" id="SM00387">
    <property type="entry name" value="HATPase_c"/>
    <property type="match status" value="1"/>
</dbReference>
<dbReference type="PANTHER" id="PTHR43395:SF1">
    <property type="entry name" value="CHEMOTAXIS PROTEIN CHEA"/>
    <property type="match status" value="1"/>
</dbReference>
<dbReference type="Proteomes" id="UP000010473">
    <property type="component" value="Chromosome"/>
</dbReference>
<dbReference type="KEGG" id="scs:Sta7437_3423"/>
<evidence type="ECO:0000256" key="8">
    <source>
        <dbReference type="PROSITE-ProRule" id="PRU00169"/>
    </source>
</evidence>
<organism evidence="13 14">
    <name type="scientific">Stanieria cyanosphaera (strain ATCC 29371 / PCC 7437)</name>
    <dbReference type="NCBI Taxonomy" id="111780"/>
    <lineage>
        <taxon>Bacteria</taxon>
        <taxon>Bacillati</taxon>
        <taxon>Cyanobacteriota</taxon>
        <taxon>Cyanophyceae</taxon>
        <taxon>Pleurocapsales</taxon>
        <taxon>Dermocarpellaceae</taxon>
        <taxon>Stanieria</taxon>
    </lineage>
</organism>
<keyword evidence="5 13" id="KW-0418">Kinase</keyword>
<name>K9XXU4_STAC7</name>
<reference evidence="14" key="1">
    <citation type="journal article" date="2013" name="Proc. Natl. Acad. Sci. U.S.A.">
        <title>Improving the coverage of the cyanobacterial phylum using diversity-driven genome sequencing.</title>
        <authorList>
            <person name="Shih P.M."/>
            <person name="Wu D."/>
            <person name="Latifi A."/>
            <person name="Axen S.D."/>
            <person name="Fewer D.P."/>
            <person name="Talla E."/>
            <person name="Calteau A."/>
            <person name="Cai F."/>
            <person name="Tandeau de Marsac N."/>
            <person name="Rippka R."/>
            <person name="Herdman M."/>
            <person name="Sivonen K."/>
            <person name="Coursin T."/>
            <person name="Laurent T."/>
            <person name="Goodwin L."/>
            <person name="Nolan M."/>
            <person name="Davenport K.W."/>
            <person name="Han C.S."/>
            <person name="Rubin E.M."/>
            <person name="Eisen J.A."/>
            <person name="Woyke T."/>
            <person name="Gugger M."/>
            <person name="Kerfeld C.A."/>
        </authorList>
    </citation>
    <scope>NUCLEOTIDE SEQUENCE [LARGE SCALE GENOMIC DNA]</scope>
    <source>
        <strain evidence="14">ATCC 29371 / PCC 7437</strain>
    </source>
</reference>
<feature type="domain" description="Response regulatory" evidence="11">
    <location>
        <begin position="856"/>
        <end position="974"/>
    </location>
</feature>
<dbReference type="InterPro" id="IPR051315">
    <property type="entry name" value="Bact_Chemotaxis_CheA"/>
</dbReference>
<dbReference type="Gene3D" id="2.30.30.40">
    <property type="entry name" value="SH3 Domains"/>
    <property type="match status" value="1"/>
</dbReference>
<dbReference type="HOGENOM" id="CLU_000650_2_1_3"/>
<dbReference type="STRING" id="111780.Sta7437_3423"/>
<keyword evidence="14" id="KW-1185">Reference proteome</keyword>
<dbReference type="CDD" id="cd00088">
    <property type="entry name" value="HPT"/>
    <property type="match status" value="1"/>
</dbReference>
<dbReference type="SUPFAM" id="SSF50341">
    <property type="entry name" value="CheW-like"/>
    <property type="match status" value="1"/>
</dbReference>
<comment type="catalytic activity">
    <reaction evidence="1">
        <text>ATP + protein L-histidine = ADP + protein N-phospho-L-histidine.</text>
        <dbReference type="EC" id="2.7.13.3"/>
    </reaction>
</comment>
<dbReference type="PROSITE" id="PS50110">
    <property type="entry name" value="RESPONSE_REGULATORY"/>
    <property type="match status" value="1"/>
</dbReference>
<dbReference type="Pfam" id="PF00072">
    <property type="entry name" value="Response_reg"/>
    <property type="match status" value="1"/>
</dbReference>
<dbReference type="SMART" id="SM00073">
    <property type="entry name" value="HPT"/>
    <property type="match status" value="1"/>
</dbReference>
<accession>K9XXU4</accession>
<keyword evidence="3 8" id="KW-0597">Phosphoprotein</keyword>